<dbReference type="EMBL" id="JAXCEI010000003">
    <property type="protein sequence ID" value="MFA1538784.1"/>
    <property type="molecule type" value="Genomic_DNA"/>
</dbReference>
<evidence type="ECO:0000256" key="3">
    <source>
        <dbReference type="ARBA" id="ARBA00022842"/>
    </source>
</evidence>
<accession>A0ABV4Q6L8</accession>
<dbReference type="InterPro" id="IPR029017">
    <property type="entry name" value="Enolase-like_N"/>
</dbReference>
<evidence type="ECO:0000313" key="5">
    <source>
        <dbReference type="EMBL" id="MFA1538784.1"/>
    </source>
</evidence>
<dbReference type="PANTHER" id="PTHR13794">
    <property type="entry name" value="ENOLASE SUPERFAMILY, MANDELATE RACEMASE"/>
    <property type="match status" value="1"/>
</dbReference>
<name>A0ABV4Q6L8_9ACTN</name>
<dbReference type="SUPFAM" id="SSF51604">
    <property type="entry name" value="Enolase C-terminal domain-like"/>
    <property type="match status" value="1"/>
</dbReference>
<dbReference type="InterPro" id="IPR036849">
    <property type="entry name" value="Enolase-like_C_sf"/>
</dbReference>
<dbReference type="InterPro" id="IPR046945">
    <property type="entry name" value="RHMD-like"/>
</dbReference>
<protein>
    <submittedName>
        <fullName evidence="5">Enolase C-terminal domain-like protein</fullName>
    </submittedName>
</protein>
<reference evidence="5 6" key="1">
    <citation type="submission" date="2023-11" db="EMBL/GenBank/DDBJ databases">
        <title>Actinomadura monticuli sp. nov., isolated from volcanic ash.</title>
        <authorList>
            <person name="Lee S.D."/>
            <person name="Yang H."/>
            <person name="Kim I.S."/>
        </authorList>
    </citation>
    <scope>NUCLEOTIDE SEQUENCE [LARGE SCALE GENOMIC DNA]</scope>
    <source>
        <strain evidence="5 6">DLS-62</strain>
    </source>
</reference>
<dbReference type="SMART" id="SM00922">
    <property type="entry name" value="MR_MLE"/>
    <property type="match status" value="1"/>
</dbReference>
<dbReference type="InterPro" id="IPR013342">
    <property type="entry name" value="Mandelate_racemase_C"/>
</dbReference>
<organism evidence="5 6">
    <name type="scientific">Actinomadura monticuli</name>
    <dbReference type="NCBI Taxonomy" id="3097367"/>
    <lineage>
        <taxon>Bacteria</taxon>
        <taxon>Bacillati</taxon>
        <taxon>Actinomycetota</taxon>
        <taxon>Actinomycetes</taxon>
        <taxon>Streptosporangiales</taxon>
        <taxon>Thermomonosporaceae</taxon>
        <taxon>Actinomadura</taxon>
    </lineage>
</organism>
<comment type="caution">
    <text evidence="5">The sequence shown here is derived from an EMBL/GenBank/DDBJ whole genome shotgun (WGS) entry which is preliminary data.</text>
</comment>
<evidence type="ECO:0000313" key="6">
    <source>
        <dbReference type="Proteomes" id="UP001569963"/>
    </source>
</evidence>
<dbReference type="Pfam" id="PF13378">
    <property type="entry name" value="MR_MLE_C"/>
    <property type="match status" value="1"/>
</dbReference>
<sequence length="392" mass="41734">MRITDIREVSVPLHGDVRNSVVNFAAHTVSLVAVQSDVRRNGRPLTGIAFNSIGRHAQGGILRDRMIPRLLAAAPDTLLDPATGLLSPARVLQCAMRDEKPGGHGDRAAAAGAVELAVWDLLAKYHDEPAHAVIARAFGRRPVLTGTPVYAAGGYYHPDDSLDRLRGELTGYADRGYRMIKIKIGGAALADDLARIETAIEVIGGGDGVAVDANGRFDRDRALAYATALAGLGLRWYEEAADPLDYALNRELAEVYPGAIATGENLFSVQDVRNLLAYGGVRPDRDVFQMDAGLSYGLTEYARMIEAMEACGVPRSQAFPHGGHLINLHIVAGLGLGGCEAYPGVFEPFGGYSPDCRLSDGLISPSEAPGFGLEAKPGLGDEIANLLKDLDR</sequence>
<keyword evidence="3" id="KW-0460">Magnesium</keyword>
<evidence type="ECO:0000259" key="4">
    <source>
        <dbReference type="SMART" id="SM00922"/>
    </source>
</evidence>
<comment type="cofactor">
    <cofactor evidence="1">
        <name>Mg(2+)</name>
        <dbReference type="ChEBI" id="CHEBI:18420"/>
    </cofactor>
</comment>
<keyword evidence="2" id="KW-0479">Metal-binding</keyword>
<evidence type="ECO:0000256" key="2">
    <source>
        <dbReference type="ARBA" id="ARBA00022723"/>
    </source>
</evidence>
<dbReference type="PANTHER" id="PTHR13794:SF58">
    <property type="entry name" value="MITOCHONDRIAL ENOLASE SUPERFAMILY MEMBER 1"/>
    <property type="match status" value="1"/>
</dbReference>
<dbReference type="Gene3D" id="3.20.20.120">
    <property type="entry name" value="Enolase-like C-terminal domain"/>
    <property type="match status" value="1"/>
</dbReference>
<dbReference type="SFLD" id="SFLDG00179">
    <property type="entry name" value="mandelate_racemase"/>
    <property type="match status" value="1"/>
</dbReference>
<evidence type="ECO:0000256" key="1">
    <source>
        <dbReference type="ARBA" id="ARBA00001946"/>
    </source>
</evidence>
<dbReference type="SFLD" id="SFLDS00001">
    <property type="entry name" value="Enolase"/>
    <property type="match status" value="1"/>
</dbReference>
<dbReference type="InterPro" id="IPR034611">
    <property type="entry name" value="D-tartrate_dehydratase"/>
</dbReference>
<feature type="domain" description="Mandelate racemase/muconate lactonizing enzyme C-terminal" evidence="4">
    <location>
        <begin position="162"/>
        <end position="259"/>
    </location>
</feature>
<keyword evidence="6" id="KW-1185">Reference proteome</keyword>
<dbReference type="Gene3D" id="3.30.390.10">
    <property type="entry name" value="Enolase-like, N-terminal domain"/>
    <property type="match status" value="1"/>
</dbReference>
<dbReference type="SFLD" id="SFLDF00118">
    <property type="entry name" value="D-tartrate_dehydratase"/>
    <property type="match status" value="1"/>
</dbReference>
<gene>
    <name evidence="5" type="ORF">SM611_07585</name>
</gene>
<dbReference type="Proteomes" id="UP001569963">
    <property type="component" value="Unassembled WGS sequence"/>
</dbReference>
<dbReference type="SUPFAM" id="SSF54826">
    <property type="entry name" value="Enolase N-terminal domain-like"/>
    <property type="match status" value="1"/>
</dbReference>
<proteinExistence type="predicted"/>
<dbReference type="InterPro" id="IPR029065">
    <property type="entry name" value="Enolase_C-like"/>
</dbReference>
<dbReference type="RefSeq" id="WP_371948314.1">
    <property type="nucleotide sequence ID" value="NZ_JAXCEI010000003.1"/>
</dbReference>